<dbReference type="Proteomes" id="UP000033441">
    <property type="component" value="Unassembled WGS sequence"/>
</dbReference>
<proteinExistence type="predicted"/>
<organism evidence="1 2">
    <name type="scientific">Anaplasma phagocytophilum str. ApMUC09</name>
    <dbReference type="NCBI Taxonomy" id="1359152"/>
    <lineage>
        <taxon>Bacteria</taxon>
        <taxon>Pseudomonadati</taxon>
        <taxon>Pseudomonadota</taxon>
        <taxon>Alphaproteobacteria</taxon>
        <taxon>Rickettsiales</taxon>
        <taxon>Anaplasmataceae</taxon>
        <taxon>Anaplasma</taxon>
        <taxon>phagocytophilum group</taxon>
    </lineage>
</organism>
<evidence type="ECO:0000313" key="1">
    <source>
        <dbReference type="EMBL" id="KJV64722.1"/>
    </source>
</evidence>
<evidence type="ECO:0000313" key="2">
    <source>
        <dbReference type="Proteomes" id="UP000033441"/>
    </source>
</evidence>
<accession>A0A0F3NAJ6</accession>
<dbReference type="AlphaFoldDB" id="A0A0F3NAJ6"/>
<dbReference type="PATRIC" id="fig|1359152.3.peg.1024"/>
<reference evidence="1 2" key="1">
    <citation type="submission" date="2015-02" db="EMBL/GenBank/DDBJ databases">
        <title>Genome Sequencing of Rickettsiales.</title>
        <authorList>
            <person name="Daugherty S.C."/>
            <person name="Su Q."/>
            <person name="Abolude K."/>
            <person name="Beier-Sexton M."/>
            <person name="Carlyon J.A."/>
            <person name="Carter R."/>
            <person name="Day N.P."/>
            <person name="Dumler S.J."/>
            <person name="Dyachenko V."/>
            <person name="Godinez A."/>
            <person name="Kurtti T.J."/>
            <person name="Lichay M."/>
            <person name="Mullins K.E."/>
            <person name="Ott S."/>
            <person name="Pappas-Brown V."/>
            <person name="Paris D.H."/>
            <person name="Patel P."/>
            <person name="Richards A.L."/>
            <person name="Sadzewicz L."/>
            <person name="Sears K."/>
            <person name="Seidman D."/>
            <person name="Sengamalay N."/>
            <person name="Stenos J."/>
            <person name="Tallon L.J."/>
            <person name="Vincent G."/>
            <person name="Fraser C.M."/>
            <person name="Munderloh U."/>
            <person name="Dunning-Hotopp J.C."/>
        </authorList>
    </citation>
    <scope>NUCLEOTIDE SEQUENCE [LARGE SCALE GENOMIC DNA]</scope>
    <source>
        <strain evidence="1 2">ApMUC09</strain>
    </source>
</reference>
<comment type="caution">
    <text evidence="1">The sequence shown here is derived from an EMBL/GenBank/DDBJ whole genome shotgun (WGS) entry which is preliminary data.</text>
</comment>
<name>A0A0F3NAJ6_ANAPH</name>
<sequence>MGASVAAWVSRLFGEVCSYQVYYLWKQWDISDVLGFVFEKLQYSGWCY</sequence>
<dbReference type="EMBL" id="LANV01000001">
    <property type="protein sequence ID" value="KJV64722.1"/>
    <property type="molecule type" value="Genomic_DNA"/>
</dbReference>
<protein>
    <submittedName>
        <fullName evidence="1">Uncharacterized protein</fullName>
    </submittedName>
</protein>
<gene>
    <name evidence="1" type="ORF">APHMUC_0976</name>
</gene>